<feature type="transmembrane region" description="Helical" evidence="1">
    <location>
        <begin position="206"/>
        <end position="226"/>
    </location>
</feature>
<evidence type="ECO:0000256" key="1">
    <source>
        <dbReference type="SAM" id="Phobius"/>
    </source>
</evidence>
<feature type="transmembrane region" description="Helical" evidence="1">
    <location>
        <begin position="120"/>
        <end position="136"/>
    </location>
</feature>
<feature type="transmembrane region" description="Helical" evidence="1">
    <location>
        <begin position="12"/>
        <end position="30"/>
    </location>
</feature>
<keyword evidence="4" id="KW-1185">Reference proteome</keyword>
<sequence>MLSPVNQNHRIVLLDILRGFAIFGIFVVNIEIMNCTFINGDAFAEQFTSILDSLAVRVKQLFFYSKFFPIFSLLFGVGVSIQLASMKRKGIGHFFFYRRMFALFMFGVLHIIFLWSGDVIHLYAILGLLTLVAARFKNSYLVICAVLLLFFPFYNSVATYLMKWVGYDMMSYLSTYTPDDIRATIRSGSYYDNVILRIQEYKSNVGVLYVFLAPKAFAMFLIGFLLGREGVLHRLEDSALRIKRPILITFVVITIYRVIFLFFTWDTVLWKIDVRRSTLIYFQELCDVLTALFYVWLIISLYKHTIFKKMVLPLRHVGRMALTNYILQSVISLFIFTSSGLSLYERLSPFETLVLAIVIFCLQVLVSNLWLRYFKFGPLEWLWRCVSYWKVLPLKKERI</sequence>
<proteinExistence type="predicted"/>
<name>A0ABV9L4B6_9FLAO</name>
<reference evidence="4" key="1">
    <citation type="journal article" date="2019" name="Int. J. Syst. Evol. Microbiol.">
        <title>The Global Catalogue of Microorganisms (GCM) 10K type strain sequencing project: providing services to taxonomists for standard genome sequencing and annotation.</title>
        <authorList>
            <consortium name="The Broad Institute Genomics Platform"/>
            <consortium name="The Broad Institute Genome Sequencing Center for Infectious Disease"/>
            <person name="Wu L."/>
            <person name="Ma J."/>
        </authorList>
    </citation>
    <scope>NUCLEOTIDE SEQUENCE [LARGE SCALE GENOMIC DNA]</scope>
    <source>
        <strain evidence="4">CGMCC 4.7427</strain>
    </source>
</reference>
<keyword evidence="1" id="KW-0812">Transmembrane</keyword>
<keyword evidence="1" id="KW-1133">Transmembrane helix</keyword>
<dbReference type="InterPro" id="IPR052529">
    <property type="entry name" value="Bact_Transport_Assoc"/>
</dbReference>
<keyword evidence="1" id="KW-0472">Membrane</keyword>
<feature type="domain" description="DUF418" evidence="2">
    <location>
        <begin position="226"/>
        <end position="390"/>
    </location>
</feature>
<protein>
    <submittedName>
        <fullName evidence="3">DUF418 domain-containing protein</fullName>
    </submittedName>
</protein>
<feature type="transmembrane region" description="Helical" evidence="1">
    <location>
        <begin position="322"/>
        <end position="344"/>
    </location>
</feature>
<organism evidence="3 4">
    <name type="scientific">Dokdonia genika</name>
    <dbReference type="NCBI Taxonomy" id="308113"/>
    <lineage>
        <taxon>Bacteria</taxon>
        <taxon>Pseudomonadati</taxon>
        <taxon>Bacteroidota</taxon>
        <taxon>Flavobacteriia</taxon>
        <taxon>Flavobacteriales</taxon>
        <taxon>Flavobacteriaceae</taxon>
        <taxon>Dokdonia</taxon>
    </lineage>
</organism>
<dbReference type="PANTHER" id="PTHR30590:SF2">
    <property type="entry name" value="INNER MEMBRANE PROTEIN"/>
    <property type="match status" value="1"/>
</dbReference>
<evidence type="ECO:0000313" key="3">
    <source>
        <dbReference type="EMBL" id="MFC4688916.1"/>
    </source>
</evidence>
<comment type="caution">
    <text evidence="3">The sequence shown here is derived from an EMBL/GenBank/DDBJ whole genome shotgun (WGS) entry which is preliminary data.</text>
</comment>
<dbReference type="PANTHER" id="PTHR30590">
    <property type="entry name" value="INNER MEMBRANE PROTEIN"/>
    <property type="match status" value="1"/>
</dbReference>
<feature type="transmembrane region" description="Helical" evidence="1">
    <location>
        <begin position="141"/>
        <end position="162"/>
    </location>
</feature>
<dbReference type="EMBL" id="JBHSHB010000003">
    <property type="protein sequence ID" value="MFC4688916.1"/>
    <property type="molecule type" value="Genomic_DNA"/>
</dbReference>
<accession>A0ABV9L4B6</accession>
<dbReference type="RefSeq" id="WP_380031166.1">
    <property type="nucleotide sequence ID" value="NZ_JBHSHB010000003.1"/>
</dbReference>
<feature type="transmembrane region" description="Helical" evidence="1">
    <location>
        <begin position="61"/>
        <end position="84"/>
    </location>
</feature>
<dbReference type="Proteomes" id="UP001595878">
    <property type="component" value="Unassembled WGS sequence"/>
</dbReference>
<dbReference type="InterPro" id="IPR007349">
    <property type="entry name" value="DUF418"/>
</dbReference>
<gene>
    <name evidence="3" type="ORF">ACFO5T_00605</name>
</gene>
<feature type="transmembrane region" description="Helical" evidence="1">
    <location>
        <begin position="350"/>
        <end position="371"/>
    </location>
</feature>
<evidence type="ECO:0000313" key="4">
    <source>
        <dbReference type="Proteomes" id="UP001595878"/>
    </source>
</evidence>
<dbReference type="Pfam" id="PF04235">
    <property type="entry name" value="DUF418"/>
    <property type="match status" value="1"/>
</dbReference>
<feature type="transmembrane region" description="Helical" evidence="1">
    <location>
        <begin position="246"/>
        <end position="265"/>
    </location>
</feature>
<feature type="transmembrane region" description="Helical" evidence="1">
    <location>
        <begin position="280"/>
        <end position="302"/>
    </location>
</feature>
<evidence type="ECO:0000259" key="2">
    <source>
        <dbReference type="Pfam" id="PF04235"/>
    </source>
</evidence>